<keyword evidence="8" id="KW-1185">Reference proteome</keyword>
<dbReference type="EMBL" id="CP021748">
    <property type="protein sequence ID" value="ARX89397.1"/>
    <property type="molecule type" value="Genomic_DNA"/>
</dbReference>
<evidence type="ECO:0000256" key="5">
    <source>
        <dbReference type="SAM" id="Phobius"/>
    </source>
</evidence>
<dbReference type="GO" id="GO:0005524">
    <property type="term" value="F:ATP binding"/>
    <property type="evidence" value="ECO:0007669"/>
    <property type="project" value="InterPro"/>
</dbReference>
<keyword evidence="4 5" id="KW-0472">Membrane</keyword>
<evidence type="ECO:0000259" key="6">
    <source>
        <dbReference type="PROSITE" id="PS50929"/>
    </source>
</evidence>
<evidence type="ECO:0000256" key="1">
    <source>
        <dbReference type="ARBA" id="ARBA00004651"/>
    </source>
</evidence>
<feature type="domain" description="ABC transmembrane type-1" evidence="6">
    <location>
        <begin position="18"/>
        <end position="107"/>
    </location>
</feature>
<organism evidence="7 8">
    <name type="scientific">Streptomyces alboflavus</name>
    <dbReference type="NCBI Taxonomy" id="67267"/>
    <lineage>
        <taxon>Bacteria</taxon>
        <taxon>Bacillati</taxon>
        <taxon>Actinomycetota</taxon>
        <taxon>Actinomycetes</taxon>
        <taxon>Kitasatosporales</taxon>
        <taxon>Streptomycetaceae</taxon>
        <taxon>Streptomyces</taxon>
    </lineage>
</organism>
<keyword evidence="3 5" id="KW-1133">Transmembrane helix</keyword>
<accession>A0A1Z1WSL2</accession>
<evidence type="ECO:0000256" key="3">
    <source>
        <dbReference type="ARBA" id="ARBA00022989"/>
    </source>
</evidence>
<dbReference type="Pfam" id="PF00664">
    <property type="entry name" value="ABC_membrane"/>
    <property type="match status" value="1"/>
</dbReference>
<dbReference type="InterPro" id="IPR011527">
    <property type="entry name" value="ABC1_TM_dom"/>
</dbReference>
<evidence type="ECO:0000313" key="7">
    <source>
        <dbReference type="EMBL" id="ARX89397.1"/>
    </source>
</evidence>
<keyword evidence="2 5" id="KW-0812">Transmembrane</keyword>
<dbReference type="KEGG" id="salf:SMD44_08884"/>
<dbReference type="AlphaFoldDB" id="A0A1Z1WSL2"/>
<comment type="subcellular location">
    <subcellularLocation>
        <location evidence="1">Cell membrane</location>
        <topology evidence="1">Multi-pass membrane protein</topology>
    </subcellularLocation>
</comment>
<dbReference type="GO" id="GO:0140359">
    <property type="term" value="F:ABC-type transporter activity"/>
    <property type="evidence" value="ECO:0007669"/>
    <property type="project" value="InterPro"/>
</dbReference>
<feature type="transmembrane region" description="Helical" evidence="5">
    <location>
        <begin position="54"/>
        <end position="74"/>
    </location>
</feature>
<dbReference type="GO" id="GO:0005886">
    <property type="term" value="C:plasma membrane"/>
    <property type="evidence" value="ECO:0007669"/>
    <property type="project" value="UniProtKB-SubCell"/>
</dbReference>
<gene>
    <name evidence="7" type="ORF">SMD44_08884</name>
</gene>
<evidence type="ECO:0000256" key="4">
    <source>
        <dbReference type="ARBA" id="ARBA00023136"/>
    </source>
</evidence>
<evidence type="ECO:0000313" key="8">
    <source>
        <dbReference type="Proteomes" id="UP000195880"/>
    </source>
</evidence>
<dbReference type="SUPFAM" id="SSF90123">
    <property type="entry name" value="ABC transporter transmembrane region"/>
    <property type="match status" value="1"/>
</dbReference>
<name>A0A1Z1WSL2_9ACTN</name>
<dbReference type="Gene3D" id="1.20.1560.10">
    <property type="entry name" value="ABC transporter type 1, transmembrane domain"/>
    <property type="match status" value="1"/>
</dbReference>
<dbReference type="PROSITE" id="PS50929">
    <property type="entry name" value="ABC_TM1F"/>
    <property type="match status" value="1"/>
</dbReference>
<evidence type="ECO:0000256" key="2">
    <source>
        <dbReference type="ARBA" id="ARBA00022692"/>
    </source>
</evidence>
<proteinExistence type="predicted"/>
<reference evidence="7 8" key="1">
    <citation type="submission" date="2017-05" db="EMBL/GenBank/DDBJ databases">
        <title>Streptomyces alboflavus Genome sequencing and assembly.</title>
        <authorList>
            <person name="Wang Y."/>
            <person name="Du B."/>
            <person name="Ding Y."/>
            <person name="Liu H."/>
            <person name="Hou Q."/>
            <person name="Liu K."/>
            <person name="Wang C."/>
            <person name="Yao L."/>
        </authorList>
    </citation>
    <scope>NUCLEOTIDE SEQUENCE [LARGE SCALE GENOMIC DNA]</scope>
    <source>
        <strain evidence="7 8">MDJK44</strain>
    </source>
</reference>
<sequence>MPQRRLLGVLRPHRARVALLLVLIVALAATTVAPAVVAQRLIDHGVLRRDEGMVWAMTGALAALGAAQAALTYLERRFATRLAEDVVLRLRTDVFAHLQRQSLGFFSVPGPAPSSPGCTATLRAYSKWSRARCPPPSPHCSCSSPRA</sequence>
<dbReference type="Proteomes" id="UP000195880">
    <property type="component" value="Chromosome"/>
</dbReference>
<dbReference type="InterPro" id="IPR036640">
    <property type="entry name" value="ABC1_TM_sf"/>
</dbReference>
<protein>
    <submittedName>
        <fullName evidence="7">ABC transporter</fullName>
    </submittedName>
</protein>